<comment type="subcellular location">
    <subcellularLocation>
        <location evidence="1">Membrane</location>
        <topology evidence="1">Multi-pass membrane protein</topology>
    </subcellularLocation>
</comment>
<keyword evidence="6" id="KW-0630">Potassium</keyword>
<name>Q1JY86_DESA6</name>
<dbReference type="InterPro" id="IPR013099">
    <property type="entry name" value="K_chnl_dom"/>
</dbReference>
<keyword evidence="5" id="KW-0631">Potassium channel</keyword>
<keyword evidence="3" id="KW-0633">Potassium transport</keyword>
<dbReference type="PROSITE" id="PS51257">
    <property type="entry name" value="PROKAR_LIPOPROTEIN"/>
    <property type="match status" value="1"/>
</dbReference>
<evidence type="ECO:0000313" key="14">
    <source>
        <dbReference type="Proteomes" id="UP000005695"/>
    </source>
</evidence>
<proteinExistence type="predicted"/>
<dbReference type="GO" id="GO:0016020">
    <property type="term" value="C:membrane"/>
    <property type="evidence" value="ECO:0007669"/>
    <property type="project" value="UniProtKB-SubCell"/>
</dbReference>
<dbReference type="Gene3D" id="1.10.287.70">
    <property type="match status" value="1"/>
</dbReference>
<protein>
    <submittedName>
        <fullName evidence="13">Ion transport 2</fullName>
    </submittedName>
</protein>
<gene>
    <name evidence="13" type="ORF">Dace_0480</name>
</gene>
<keyword evidence="8" id="KW-0406">Ion transport</keyword>
<sequence length="276" mass="32080">MKTNNSAIRQLRIYLFLVIAVICLSTGCFMLTEHLSFSEALYFSIVTMSSVGYGDILPQTTLGRLFAMVFIVLGAVTFLSFVGRATELMLNRREEESKRRKLHMLVGVFFDEIGHTLLTQLVEHLPLAKDDRCRFEFTAQWNRRDFRALDKFSTALPLEFERPEQLVASSWEVLPAVKPLLIRLLENPAVLEHSAFSELLLALFHFEQELGFRENHTELPESDLNHLSNDAVRVYRLLLPQWFDYLEHLQQDYPYLYSLQVRVNPFRRTTSVMVTS</sequence>
<dbReference type="RefSeq" id="WP_006001323.1">
    <property type="nucleotide sequence ID" value="NZ_AAEW02000013.1"/>
</dbReference>
<dbReference type="InterPro" id="IPR047871">
    <property type="entry name" value="K_chnl_Slo-like"/>
</dbReference>
<keyword evidence="14" id="KW-1185">Reference proteome</keyword>
<evidence type="ECO:0000259" key="12">
    <source>
        <dbReference type="Pfam" id="PF07885"/>
    </source>
</evidence>
<evidence type="ECO:0000256" key="6">
    <source>
        <dbReference type="ARBA" id="ARBA00022958"/>
    </source>
</evidence>
<feature type="transmembrane region" description="Helical" evidence="11">
    <location>
        <begin position="65"/>
        <end position="83"/>
    </location>
</feature>
<evidence type="ECO:0000256" key="10">
    <source>
        <dbReference type="ARBA" id="ARBA00023303"/>
    </source>
</evidence>
<dbReference type="GO" id="GO:0005267">
    <property type="term" value="F:potassium channel activity"/>
    <property type="evidence" value="ECO:0007669"/>
    <property type="project" value="UniProtKB-KW"/>
</dbReference>
<dbReference type="Proteomes" id="UP000005695">
    <property type="component" value="Unassembled WGS sequence"/>
</dbReference>
<dbReference type="AlphaFoldDB" id="Q1JY86"/>
<dbReference type="Pfam" id="PF07885">
    <property type="entry name" value="Ion_trans_2"/>
    <property type="match status" value="1"/>
</dbReference>
<keyword evidence="10" id="KW-0407">Ion channel</keyword>
<keyword evidence="2" id="KW-0813">Transport</keyword>
<reference evidence="13" key="2">
    <citation type="submission" date="2006-05" db="EMBL/GenBank/DDBJ databases">
        <title>Sequencing of the draft genome and assembly of Desulfuromonas acetoxidans DSM 684.</title>
        <authorList>
            <consortium name="US DOE Joint Genome Institute (JGI-PGF)"/>
            <person name="Copeland A."/>
            <person name="Lucas S."/>
            <person name="Lapidus A."/>
            <person name="Barry K."/>
            <person name="Detter J.C."/>
            <person name="Glavina del Rio T."/>
            <person name="Hammon N."/>
            <person name="Israni S."/>
            <person name="Dalin E."/>
            <person name="Tice H."/>
            <person name="Bruce D."/>
            <person name="Pitluck S."/>
            <person name="Richardson P."/>
        </authorList>
    </citation>
    <scope>NUCLEOTIDE SEQUENCE [LARGE SCALE GENOMIC DNA]</scope>
    <source>
        <strain evidence="13">DSM 684</strain>
    </source>
</reference>
<evidence type="ECO:0000256" key="4">
    <source>
        <dbReference type="ARBA" id="ARBA00022692"/>
    </source>
</evidence>
<evidence type="ECO:0000256" key="1">
    <source>
        <dbReference type="ARBA" id="ARBA00004141"/>
    </source>
</evidence>
<keyword evidence="4 11" id="KW-0812">Transmembrane</keyword>
<evidence type="ECO:0000256" key="8">
    <source>
        <dbReference type="ARBA" id="ARBA00023065"/>
    </source>
</evidence>
<evidence type="ECO:0000256" key="9">
    <source>
        <dbReference type="ARBA" id="ARBA00023136"/>
    </source>
</evidence>
<dbReference type="OrthoDB" id="9799090at2"/>
<feature type="transmembrane region" description="Helical" evidence="11">
    <location>
        <begin position="12"/>
        <end position="32"/>
    </location>
</feature>
<organism evidence="13 14">
    <name type="scientific">Desulfuromonas acetoxidans (strain DSM 684 / 11070)</name>
    <dbReference type="NCBI Taxonomy" id="281689"/>
    <lineage>
        <taxon>Bacteria</taxon>
        <taxon>Pseudomonadati</taxon>
        <taxon>Thermodesulfobacteriota</taxon>
        <taxon>Desulfuromonadia</taxon>
        <taxon>Desulfuromonadales</taxon>
        <taxon>Desulfuromonadaceae</taxon>
        <taxon>Desulfuromonas</taxon>
    </lineage>
</organism>
<feature type="domain" description="Potassium channel" evidence="12">
    <location>
        <begin position="17"/>
        <end position="89"/>
    </location>
</feature>
<evidence type="ECO:0000256" key="7">
    <source>
        <dbReference type="ARBA" id="ARBA00022989"/>
    </source>
</evidence>
<accession>Q1JY86</accession>
<evidence type="ECO:0000256" key="3">
    <source>
        <dbReference type="ARBA" id="ARBA00022538"/>
    </source>
</evidence>
<evidence type="ECO:0000256" key="11">
    <source>
        <dbReference type="SAM" id="Phobius"/>
    </source>
</evidence>
<evidence type="ECO:0000313" key="13">
    <source>
        <dbReference type="EMBL" id="EAT15110.1"/>
    </source>
</evidence>
<comment type="caution">
    <text evidence="13">The sequence shown here is derived from an EMBL/GenBank/DDBJ whole genome shotgun (WGS) entry which is preliminary data.</text>
</comment>
<evidence type="ECO:0000256" key="5">
    <source>
        <dbReference type="ARBA" id="ARBA00022826"/>
    </source>
</evidence>
<keyword evidence="9 11" id="KW-0472">Membrane</keyword>
<dbReference type="PANTHER" id="PTHR10027">
    <property type="entry name" value="CALCIUM-ACTIVATED POTASSIUM CHANNEL ALPHA CHAIN"/>
    <property type="match status" value="1"/>
</dbReference>
<evidence type="ECO:0000256" key="2">
    <source>
        <dbReference type="ARBA" id="ARBA00022448"/>
    </source>
</evidence>
<reference evidence="13" key="1">
    <citation type="submission" date="2006-05" db="EMBL/GenBank/DDBJ databases">
        <title>Annotation of the draft genome assembly of Desulfuromonas acetoxidans DSM 684.</title>
        <authorList>
            <consortium name="US DOE Joint Genome Institute (JGI-ORNL)"/>
            <person name="Larimer F."/>
            <person name="Land M."/>
            <person name="Hauser L."/>
        </authorList>
    </citation>
    <scope>NUCLEOTIDE SEQUENCE [LARGE SCALE GENOMIC DNA]</scope>
    <source>
        <strain evidence="13">DSM 684</strain>
    </source>
</reference>
<dbReference type="EMBL" id="AAEW02000013">
    <property type="protein sequence ID" value="EAT15110.1"/>
    <property type="molecule type" value="Genomic_DNA"/>
</dbReference>
<dbReference type="SUPFAM" id="SSF81324">
    <property type="entry name" value="Voltage-gated potassium channels"/>
    <property type="match status" value="1"/>
</dbReference>
<dbReference type="PANTHER" id="PTHR10027:SF10">
    <property type="entry name" value="SLOWPOKE 2, ISOFORM D"/>
    <property type="match status" value="1"/>
</dbReference>
<keyword evidence="7 11" id="KW-1133">Transmembrane helix</keyword>